<comment type="caution">
    <text evidence="1">The sequence shown here is derived from an EMBL/GenBank/DDBJ whole genome shotgun (WGS) entry which is preliminary data.</text>
</comment>
<evidence type="ECO:0000313" key="2">
    <source>
        <dbReference type="Proteomes" id="UP001347796"/>
    </source>
</evidence>
<dbReference type="Proteomes" id="UP001347796">
    <property type="component" value="Unassembled WGS sequence"/>
</dbReference>
<accession>A0AAN8JRI7</accession>
<name>A0AAN8JRI7_PATCE</name>
<protein>
    <submittedName>
        <fullName evidence="1">Uncharacterized protein</fullName>
    </submittedName>
</protein>
<sequence length="202" mass="23128">MEGKKIISKYLAAHITDLNLQKNVTLDIDSEHLMSKCKSYTTKIRCCFSDEHGLVSVEKLKDIKQRKGEAEMAQINWLFEYSKSASDGEAFVSLVTSGDIDAIVLHLFAISIMWKRNERMHFVNPVYVLLQKPNNFFDIFNFTGMLEILEDATLDYDIGIKLAAALSLGGNDYTPKFYGISHSRIVNVIFQDELFKNSFFKY</sequence>
<dbReference type="EMBL" id="JAZGQO010000007">
    <property type="protein sequence ID" value="KAK6181777.1"/>
    <property type="molecule type" value="Genomic_DNA"/>
</dbReference>
<keyword evidence="2" id="KW-1185">Reference proteome</keyword>
<reference evidence="1 2" key="1">
    <citation type="submission" date="2024-01" db="EMBL/GenBank/DDBJ databases">
        <title>The genome of the rayed Mediterranean limpet Patella caerulea (Linnaeus, 1758).</title>
        <authorList>
            <person name="Anh-Thu Weber A."/>
            <person name="Halstead-Nussloch G."/>
        </authorList>
    </citation>
    <scope>NUCLEOTIDE SEQUENCE [LARGE SCALE GENOMIC DNA]</scope>
    <source>
        <strain evidence="1">AATW-2023a</strain>
        <tissue evidence="1">Whole specimen</tissue>
    </source>
</reference>
<organism evidence="1 2">
    <name type="scientific">Patella caerulea</name>
    <name type="common">Rayed Mediterranean limpet</name>
    <dbReference type="NCBI Taxonomy" id="87958"/>
    <lineage>
        <taxon>Eukaryota</taxon>
        <taxon>Metazoa</taxon>
        <taxon>Spiralia</taxon>
        <taxon>Lophotrochozoa</taxon>
        <taxon>Mollusca</taxon>
        <taxon>Gastropoda</taxon>
        <taxon>Patellogastropoda</taxon>
        <taxon>Patelloidea</taxon>
        <taxon>Patellidae</taxon>
        <taxon>Patella</taxon>
    </lineage>
</organism>
<proteinExistence type="predicted"/>
<dbReference type="AlphaFoldDB" id="A0AAN8JRI7"/>
<gene>
    <name evidence="1" type="ORF">SNE40_009564</name>
</gene>
<evidence type="ECO:0000313" key="1">
    <source>
        <dbReference type="EMBL" id="KAK6181777.1"/>
    </source>
</evidence>